<dbReference type="GO" id="GO:0004497">
    <property type="term" value="F:monooxygenase activity"/>
    <property type="evidence" value="ECO:0007669"/>
    <property type="project" value="UniProtKB-KW"/>
</dbReference>
<dbReference type="KEGG" id="trg:TRUGW13939_11274"/>
<feature type="binding site" description="axial binding residue" evidence="6">
    <location>
        <position position="475"/>
    </location>
    <ligand>
        <name>heme</name>
        <dbReference type="ChEBI" id="CHEBI:30413"/>
    </ligand>
    <ligandPart>
        <name>Fe</name>
        <dbReference type="ChEBI" id="CHEBI:18248"/>
    </ligandPart>
</feature>
<accession>A0A7H8REH6</accession>
<evidence type="ECO:0000256" key="8">
    <source>
        <dbReference type="SAM" id="Phobius"/>
    </source>
</evidence>
<evidence type="ECO:0000256" key="1">
    <source>
        <dbReference type="ARBA" id="ARBA00001971"/>
    </source>
</evidence>
<gene>
    <name evidence="10" type="ORF">TRUGW13939_11274</name>
</gene>
<dbReference type="Gene3D" id="1.10.630.10">
    <property type="entry name" value="Cytochrome P450"/>
    <property type="match status" value="1"/>
</dbReference>
<dbReference type="PRINTS" id="PR00385">
    <property type="entry name" value="P450"/>
</dbReference>
<dbReference type="GO" id="GO:0016705">
    <property type="term" value="F:oxidoreductase activity, acting on paired donors, with incorporation or reduction of molecular oxygen"/>
    <property type="evidence" value="ECO:0007669"/>
    <property type="project" value="InterPro"/>
</dbReference>
<sequence>MRFLFIYNLLLLLFEKMLTNTAELFRNAPPTAIFAIGAFVILAFSLVIREFLNPLSKIPGPWIAKYTDIYTTYQFLSGNKPRYVHSLHKKYGIMAPRISCIEFEGSTSNPVLPIGPVVRVAPHEVDIADISAVKEIHRVGGKYLKSEFYDKIGHRGGRTLFNQTDPHLHAIRRKLLSAGMARANIVHLEPDVMQRIQLTMKRMQEENDHSGVIDVFKWWTFMAADVITELSFGQSFQTTEHGLKTPLITTLQKQSFFMAVRTTFPSLLPWAQLLPLPLLKEVQAGGQRIFHRASQAIGQYKRMVDSGLNTRRTLFSNLLKSETRELTEMEIIQEACGYIAAGSDTTAITMTYLIWSVCRNQSIRDRLVTEVKGLPDGFSEESVRDLTYLNQVINEALRLHSAVPSALPRRVPPEGATLGGYYIPGGTTASTQAYTLHRDPVLFPASESFNPSRWENPTKEMKAAFMPFGGGTRACIGIHLAWMELLLATTLFFRKFPDARVSTKEGMCDEDMGVKAYLLVSPKSRRCLIEV</sequence>
<keyword evidence="8" id="KW-0472">Membrane</keyword>
<evidence type="ECO:0000256" key="9">
    <source>
        <dbReference type="SAM" id="SignalP"/>
    </source>
</evidence>
<feature type="transmembrane region" description="Helical" evidence="8">
    <location>
        <begin position="31"/>
        <end position="48"/>
    </location>
</feature>
<dbReference type="InterPro" id="IPR017972">
    <property type="entry name" value="Cyt_P450_CS"/>
</dbReference>
<name>A0A7H8REH6_TALRU</name>
<dbReference type="InterPro" id="IPR050121">
    <property type="entry name" value="Cytochrome_P450_monoxygenase"/>
</dbReference>
<keyword evidence="6 7" id="KW-0349">Heme</keyword>
<comment type="cofactor">
    <cofactor evidence="1 6">
        <name>heme</name>
        <dbReference type="ChEBI" id="CHEBI:30413"/>
    </cofactor>
</comment>
<keyword evidence="3 6" id="KW-0479">Metal-binding</keyword>
<dbReference type="PROSITE" id="PS00086">
    <property type="entry name" value="CYTOCHROME_P450"/>
    <property type="match status" value="1"/>
</dbReference>
<evidence type="ECO:0000256" key="7">
    <source>
        <dbReference type="RuleBase" id="RU000461"/>
    </source>
</evidence>
<dbReference type="Pfam" id="PF00067">
    <property type="entry name" value="p450"/>
    <property type="match status" value="1"/>
</dbReference>
<evidence type="ECO:0000256" key="4">
    <source>
        <dbReference type="ARBA" id="ARBA00023002"/>
    </source>
</evidence>
<keyword evidence="11" id="KW-1185">Reference proteome</keyword>
<keyword evidence="9" id="KW-0732">Signal</keyword>
<protein>
    <recommendedName>
        <fullName evidence="12">Cytochrome P450</fullName>
    </recommendedName>
</protein>
<evidence type="ECO:0008006" key="12">
    <source>
        <dbReference type="Google" id="ProtNLM"/>
    </source>
</evidence>
<keyword evidence="4 7" id="KW-0560">Oxidoreductase</keyword>
<dbReference type="PANTHER" id="PTHR24305">
    <property type="entry name" value="CYTOCHROME P450"/>
    <property type="match status" value="1"/>
</dbReference>
<organism evidence="10 11">
    <name type="scientific">Talaromyces rugulosus</name>
    <name type="common">Penicillium rugulosum</name>
    <dbReference type="NCBI Taxonomy" id="121627"/>
    <lineage>
        <taxon>Eukaryota</taxon>
        <taxon>Fungi</taxon>
        <taxon>Dikarya</taxon>
        <taxon>Ascomycota</taxon>
        <taxon>Pezizomycotina</taxon>
        <taxon>Eurotiomycetes</taxon>
        <taxon>Eurotiomycetidae</taxon>
        <taxon>Eurotiales</taxon>
        <taxon>Trichocomaceae</taxon>
        <taxon>Talaromyces</taxon>
        <taxon>Talaromyces sect. Islandici</taxon>
    </lineage>
</organism>
<keyword evidence="7" id="KW-0503">Monooxygenase</keyword>
<dbReference type="EMBL" id="CP055903">
    <property type="protein sequence ID" value="QKX64101.1"/>
    <property type="molecule type" value="Genomic_DNA"/>
</dbReference>
<dbReference type="SUPFAM" id="SSF48264">
    <property type="entry name" value="Cytochrome P450"/>
    <property type="match status" value="1"/>
</dbReference>
<evidence type="ECO:0000256" key="5">
    <source>
        <dbReference type="ARBA" id="ARBA00023004"/>
    </source>
</evidence>
<feature type="chain" id="PRO_5028879551" description="Cytochrome P450" evidence="9">
    <location>
        <begin position="22"/>
        <end position="531"/>
    </location>
</feature>
<evidence type="ECO:0000256" key="6">
    <source>
        <dbReference type="PIRSR" id="PIRSR602401-1"/>
    </source>
</evidence>
<keyword evidence="5 6" id="KW-0408">Iron</keyword>
<dbReference type="InterPro" id="IPR001128">
    <property type="entry name" value="Cyt_P450"/>
</dbReference>
<dbReference type="InterPro" id="IPR036396">
    <property type="entry name" value="Cyt_P450_sf"/>
</dbReference>
<evidence type="ECO:0000313" key="10">
    <source>
        <dbReference type="EMBL" id="QKX64101.1"/>
    </source>
</evidence>
<dbReference type="RefSeq" id="XP_035350275.1">
    <property type="nucleotide sequence ID" value="XM_035494382.1"/>
</dbReference>
<dbReference type="OrthoDB" id="4216693at2759"/>
<dbReference type="CDD" id="cd11059">
    <property type="entry name" value="CYP_fungal"/>
    <property type="match status" value="1"/>
</dbReference>
<evidence type="ECO:0000256" key="2">
    <source>
        <dbReference type="ARBA" id="ARBA00010617"/>
    </source>
</evidence>
<reference evidence="11" key="1">
    <citation type="submission" date="2020-06" db="EMBL/GenBank/DDBJ databases">
        <title>A chromosome-scale genome assembly of Talaromyces rugulosus W13939.</title>
        <authorList>
            <person name="Wang B."/>
            <person name="Guo L."/>
            <person name="Ye K."/>
            <person name="Wang L."/>
        </authorList>
    </citation>
    <scope>NUCLEOTIDE SEQUENCE [LARGE SCALE GENOMIC DNA]</scope>
    <source>
        <strain evidence="11">W13939</strain>
    </source>
</reference>
<comment type="similarity">
    <text evidence="2 7">Belongs to the cytochrome P450 family.</text>
</comment>
<evidence type="ECO:0000313" key="11">
    <source>
        <dbReference type="Proteomes" id="UP000509510"/>
    </source>
</evidence>
<dbReference type="AlphaFoldDB" id="A0A7H8REH6"/>
<dbReference type="GO" id="GO:0020037">
    <property type="term" value="F:heme binding"/>
    <property type="evidence" value="ECO:0007669"/>
    <property type="project" value="InterPro"/>
</dbReference>
<dbReference type="GeneID" id="55998752"/>
<dbReference type="Proteomes" id="UP000509510">
    <property type="component" value="Chromosome VI"/>
</dbReference>
<evidence type="ECO:0000256" key="3">
    <source>
        <dbReference type="ARBA" id="ARBA00022723"/>
    </source>
</evidence>
<dbReference type="PANTHER" id="PTHR24305:SF96">
    <property type="entry name" value="CYTOCHROME P450 MONOOXYGENASE STCB-RELATED"/>
    <property type="match status" value="1"/>
</dbReference>
<dbReference type="InterPro" id="IPR002401">
    <property type="entry name" value="Cyt_P450_E_grp-I"/>
</dbReference>
<keyword evidence="8" id="KW-0812">Transmembrane</keyword>
<keyword evidence="8" id="KW-1133">Transmembrane helix</keyword>
<feature type="signal peptide" evidence="9">
    <location>
        <begin position="1"/>
        <end position="21"/>
    </location>
</feature>
<dbReference type="GO" id="GO:0005506">
    <property type="term" value="F:iron ion binding"/>
    <property type="evidence" value="ECO:0007669"/>
    <property type="project" value="InterPro"/>
</dbReference>
<proteinExistence type="inferred from homology"/>
<dbReference type="PRINTS" id="PR00463">
    <property type="entry name" value="EP450I"/>
</dbReference>